<proteinExistence type="predicted"/>
<dbReference type="EMBL" id="JAGHQM010000090">
    <property type="protein sequence ID" value="KAH0565485.1"/>
    <property type="molecule type" value="Genomic_DNA"/>
</dbReference>
<keyword evidence="3" id="KW-1185">Reference proteome</keyword>
<dbReference type="Proteomes" id="UP000750711">
    <property type="component" value="Unassembled WGS sequence"/>
</dbReference>
<dbReference type="GO" id="GO:0005886">
    <property type="term" value="C:plasma membrane"/>
    <property type="evidence" value="ECO:0007669"/>
    <property type="project" value="TreeGrafter"/>
</dbReference>
<evidence type="ECO:0000313" key="2">
    <source>
        <dbReference type="EMBL" id="KAH0565485.1"/>
    </source>
</evidence>
<evidence type="ECO:0000313" key="3">
    <source>
        <dbReference type="Proteomes" id="UP000750711"/>
    </source>
</evidence>
<dbReference type="AlphaFoldDB" id="A0A9P8RSX5"/>
<dbReference type="GO" id="GO:0005935">
    <property type="term" value="C:cellular bud neck"/>
    <property type="evidence" value="ECO:0007669"/>
    <property type="project" value="TreeGrafter"/>
</dbReference>
<comment type="caution">
    <text evidence="2">The sequence shown here is derived from an EMBL/GenBank/DDBJ whole genome shotgun (WGS) entry which is preliminary data.</text>
</comment>
<accession>A0A9P8RSX5</accession>
<dbReference type="PANTHER" id="PTHR40018:SF1">
    <property type="entry name" value="[PSI+] INDUCTION PROTEIN 2"/>
    <property type="match status" value="1"/>
</dbReference>
<reference evidence="2" key="1">
    <citation type="submission" date="2021-03" db="EMBL/GenBank/DDBJ databases">
        <title>Comparative genomics and phylogenomic investigation of the class Geoglossomycetes provide insights into ecological specialization and systematics.</title>
        <authorList>
            <person name="Melie T."/>
            <person name="Pirro S."/>
            <person name="Miller A.N."/>
            <person name="Quandt A."/>
        </authorList>
    </citation>
    <scope>NUCLEOTIDE SEQUENCE</scope>
    <source>
        <strain evidence="2">CAQ_001_2017</strain>
    </source>
</reference>
<feature type="compositionally biased region" description="Basic and acidic residues" evidence="1">
    <location>
        <begin position="150"/>
        <end position="162"/>
    </location>
</feature>
<feature type="compositionally biased region" description="Polar residues" evidence="1">
    <location>
        <begin position="286"/>
        <end position="298"/>
    </location>
</feature>
<dbReference type="PANTHER" id="PTHR40018">
    <property type="entry name" value="[PSI+] INDUCTION PROTEIN 2"/>
    <property type="match status" value="1"/>
</dbReference>
<name>A0A9P8RSX5_9PEZI</name>
<gene>
    <name evidence="2" type="ORF">GP486_001126</name>
</gene>
<feature type="compositionally biased region" description="Polar residues" evidence="1">
    <location>
        <begin position="223"/>
        <end position="270"/>
    </location>
</feature>
<dbReference type="InterPro" id="IPR037504">
    <property type="entry name" value="PSI_induc_2"/>
</dbReference>
<organism evidence="2 3">
    <name type="scientific">Trichoglossum hirsutum</name>
    <dbReference type="NCBI Taxonomy" id="265104"/>
    <lineage>
        <taxon>Eukaryota</taxon>
        <taxon>Fungi</taxon>
        <taxon>Dikarya</taxon>
        <taxon>Ascomycota</taxon>
        <taxon>Pezizomycotina</taxon>
        <taxon>Geoglossomycetes</taxon>
        <taxon>Geoglossales</taxon>
        <taxon>Geoglossaceae</taxon>
        <taxon>Trichoglossum</taxon>
    </lineage>
</organism>
<feature type="compositionally biased region" description="Low complexity" evidence="1">
    <location>
        <begin position="305"/>
        <end position="324"/>
    </location>
</feature>
<protein>
    <submittedName>
        <fullName evidence="2">Uncharacterized protein</fullName>
    </submittedName>
</protein>
<feature type="region of interest" description="Disordered" evidence="1">
    <location>
        <begin position="111"/>
        <end position="177"/>
    </location>
</feature>
<sequence length="335" mass="36796">MGTAPWKRNIINDVQSSPHTFSSWNNCMAKTYCKGAPPAATGGYTTIQPPSYASPQFATFETSRKSEGKPINEDALPAMPTWETARTRKVLEEVPPSHKDHHDDVELGDLKHHQKASGSRVPMLDHAAPPAGYEIGVATPMQGPNGSPQGRERGTGYGRSHDPLSPYGEPQGFGNEKRRLEAPNLPRTQPYGQHEDFQPQFRQNDNAFAGANTRSPPLAYQNAGYSSRSPSPFNHNSNSYDRGNTRTPPVQRQNTGGYSSNAQQPLSNSRSPPPIDFPDTLWAGPKNQTPPSERQNNPGVDGRSYRAYTPSPTSPTYTAYAPPRQQKQHPTWAVV</sequence>
<feature type="region of interest" description="Disordered" evidence="1">
    <location>
        <begin position="207"/>
        <end position="335"/>
    </location>
</feature>
<evidence type="ECO:0000256" key="1">
    <source>
        <dbReference type="SAM" id="MobiDB-lite"/>
    </source>
</evidence>